<name>A0A8K0RPE9_9HYPO</name>
<sequence length="213" mass="22531">MKFFTVFSALLVSGSTLAAYVPHGHTAVGLSQGSAELASRDAGLQARAEEKSDNNDSQGLINPLDALFDELKDAAIEENDATGTLERRNVLNNVLGSVVDVIGPDAPDFNKIVSHGFNVTATYVASVDLNALASEGIEWVSKKISSYPNIPGASIIVSCISGVKKLVGKVNLNTQAQSYLAIIGRFVTSIDFNSAIAKAIEFFKSIYSSMQSA</sequence>
<gene>
    <name evidence="3" type="ORF">BKA59DRAFT_515979</name>
</gene>
<evidence type="ECO:0000256" key="1">
    <source>
        <dbReference type="SAM" id="MobiDB-lite"/>
    </source>
</evidence>
<dbReference type="AlphaFoldDB" id="A0A8K0RPE9"/>
<feature type="region of interest" description="Disordered" evidence="1">
    <location>
        <begin position="41"/>
        <end position="60"/>
    </location>
</feature>
<proteinExistence type="predicted"/>
<reference evidence="3" key="1">
    <citation type="journal article" date="2021" name="Nat. Commun.">
        <title>Genetic determinants of endophytism in the Arabidopsis root mycobiome.</title>
        <authorList>
            <person name="Mesny F."/>
            <person name="Miyauchi S."/>
            <person name="Thiergart T."/>
            <person name="Pickel B."/>
            <person name="Atanasova L."/>
            <person name="Karlsson M."/>
            <person name="Huettel B."/>
            <person name="Barry K.W."/>
            <person name="Haridas S."/>
            <person name="Chen C."/>
            <person name="Bauer D."/>
            <person name="Andreopoulos W."/>
            <person name="Pangilinan J."/>
            <person name="LaButti K."/>
            <person name="Riley R."/>
            <person name="Lipzen A."/>
            <person name="Clum A."/>
            <person name="Drula E."/>
            <person name="Henrissat B."/>
            <person name="Kohler A."/>
            <person name="Grigoriev I.V."/>
            <person name="Martin F.M."/>
            <person name="Hacquard S."/>
        </authorList>
    </citation>
    <scope>NUCLEOTIDE SEQUENCE</scope>
    <source>
        <strain evidence="3">MPI-SDFR-AT-0068</strain>
    </source>
</reference>
<dbReference type="OrthoDB" id="5073639at2759"/>
<comment type="caution">
    <text evidence="3">The sequence shown here is derived from an EMBL/GenBank/DDBJ whole genome shotgun (WGS) entry which is preliminary data.</text>
</comment>
<dbReference type="EMBL" id="JAGPXF010000007">
    <property type="protein sequence ID" value="KAH7235454.1"/>
    <property type="molecule type" value="Genomic_DNA"/>
</dbReference>
<evidence type="ECO:0000256" key="2">
    <source>
        <dbReference type="SAM" id="SignalP"/>
    </source>
</evidence>
<organism evidence="3 4">
    <name type="scientific">Fusarium tricinctum</name>
    <dbReference type="NCBI Taxonomy" id="61284"/>
    <lineage>
        <taxon>Eukaryota</taxon>
        <taxon>Fungi</taxon>
        <taxon>Dikarya</taxon>
        <taxon>Ascomycota</taxon>
        <taxon>Pezizomycotina</taxon>
        <taxon>Sordariomycetes</taxon>
        <taxon>Hypocreomycetidae</taxon>
        <taxon>Hypocreales</taxon>
        <taxon>Nectriaceae</taxon>
        <taxon>Fusarium</taxon>
        <taxon>Fusarium tricinctum species complex</taxon>
    </lineage>
</organism>
<accession>A0A8K0RPE9</accession>
<feature type="chain" id="PRO_5035444944" evidence="2">
    <location>
        <begin position="19"/>
        <end position="213"/>
    </location>
</feature>
<keyword evidence="4" id="KW-1185">Reference proteome</keyword>
<feature type="signal peptide" evidence="2">
    <location>
        <begin position="1"/>
        <end position="18"/>
    </location>
</feature>
<evidence type="ECO:0000313" key="3">
    <source>
        <dbReference type="EMBL" id="KAH7235454.1"/>
    </source>
</evidence>
<protein>
    <submittedName>
        <fullName evidence="3">Uncharacterized protein</fullName>
    </submittedName>
</protein>
<dbReference type="Proteomes" id="UP000813427">
    <property type="component" value="Unassembled WGS sequence"/>
</dbReference>
<keyword evidence="2" id="KW-0732">Signal</keyword>
<evidence type="ECO:0000313" key="4">
    <source>
        <dbReference type="Proteomes" id="UP000813427"/>
    </source>
</evidence>